<dbReference type="EMBL" id="MN740138">
    <property type="protein sequence ID" value="QHT89295.1"/>
    <property type="molecule type" value="Genomic_DNA"/>
</dbReference>
<accession>A0A6C0IA68</accession>
<name>A0A6C0IA68_9ZZZZ</name>
<proteinExistence type="predicted"/>
<sequence>METHLEQVTQDYKYLVNGGRVTFEIDYKNRYYLTILKDPSIKWYLEQSLQLAESTMKTGLIVMGYRTIMETF</sequence>
<reference evidence="1" key="1">
    <citation type="journal article" date="2020" name="Nature">
        <title>Giant virus diversity and host interactions through global metagenomics.</title>
        <authorList>
            <person name="Schulz F."/>
            <person name="Roux S."/>
            <person name="Paez-Espino D."/>
            <person name="Jungbluth S."/>
            <person name="Walsh D.A."/>
            <person name="Denef V.J."/>
            <person name="McMahon K.D."/>
            <person name="Konstantinidis K.T."/>
            <person name="Eloe-Fadrosh E.A."/>
            <person name="Kyrpides N.C."/>
            <person name="Woyke T."/>
        </authorList>
    </citation>
    <scope>NUCLEOTIDE SEQUENCE</scope>
    <source>
        <strain evidence="1">GVMAG-M-3300023184-53</strain>
    </source>
</reference>
<protein>
    <submittedName>
        <fullName evidence="1">Uncharacterized protein</fullName>
    </submittedName>
</protein>
<dbReference type="AlphaFoldDB" id="A0A6C0IA68"/>
<evidence type="ECO:0000313" key="1">
    <source>
        <dbReference type="EMBL" id="QHT89295.1"/>
    </source>
</evidence>
<organism evidence="1">
    <name type="scientific">viral metagenome</name>
    <dbReference type="NCBI Taxonomy" id="1070528"/>
    <lineage>
        <taxon>unclassified sequences</taxon>
        <taxon>metagenomes</taxon>
        <taxon>organismal metagenomes</taxon>
    </lineage>
</organism>